<dbReference type="AlphaFoldDB" id="A0A1F7GV82"/>
<gene>
    <name evidence="3" type="ORF">A3C24_04480</name>
</gene>
<sequence>MSKLIFSWIPPILWMILIFTFSSRQKVAVTHEYASDFTIFKTLHIIEYAILCALFFRAIYKTSKKSIPEMLAWAFILSLSYAFIDEYHQTFVPTRDGTFRDIFIDLIGITGMSFYINYNLDKLKRFL</sequence>
<dbReference type="Pfam" id="PF04892">
    <property type="entry name" value="VanZ"/>
    <property type="match status" value="1"/>
</dbReference>
<keyword evidence="1" id="KW-0812">Transmembrane</keyword>
<keyword evidence="1" id="KW-1133">Transmembrane helix</keyword>
<name>A0A1F7GV82_9BACT</name>
<feature type="transmembrane region" description="Helical" evidence="1">
    <location>
        <begin position="67"/>
        <end position="84"/>
    </location>
</feature>
<evidence type="ECO:0000313" key="3">
    <source>
        <dbReference type="EMBL" id="OGK22791.1"/>
    </source>
</evidence>
<keyword evidence="1" id="KW-0472">Membrane</keyword>
<feature type="domain" description="VanZ-like" evidence="2">
    <location>
        <begin position="12"/>
        <end position="109"/>
    </location>
</feature>
<feature type="transmembrane region" description="Helical" evidence="1">
    <location>
        <begin position="5"/>
        <end position="22"/>
    </location>
</feature>
<dbReference type="InterPro" id="IPR006976">
    <property type="entry name" value="VanZ-like"/>
</dbReference>
<evidence type="ECO:0000313" key="4">
    <source>
        <dbReference type="Proteomes" id="UP000177159"/>
    </source>
</evidence>
<dbReference type="Proteomes" id="UP000177159">
    <property type="component" value="Unassembled WGS sequence"/>
</dbReference>
<comment type="caution">
    <text evidence="3">The sequence shown here is derived from an EMBL/GenBank/DDBJ whole genome shotgun (WGS) entry which is preliminary data.</text>
</comment>
<dbReference type="NCBIfam" id="NF037970">
    <property type="entry name" value="vanZ_1"/>
    <property type="match status" value="1"/>
</dbReference>
<accession>A0A1F7GV82</accession>
<evidence type="ECO:0000259" key="2">
    <source>
        <dbReference type="Pfam" id="PF04892"/>
    </source>
</evidence>
<dbReference type="EMBL" id="MFZM01000033">
    <property type="protein sequence ID" value="OGK22791.1"/>
    <property type="molecule type" value="Genomic_DNA"/>
</dbReference>
<feature type="transmembrane region" description="Helical" evidence="1">
    <location>
        <begin position="99"/>
        <end position="118"/>
    </location>
</feature>
<evidence type="ECO:0000256" key="1">
    <source>
        <dbReference type="SAM" id="Phobius"/>
    </source>
</evidence>
<reference evidence="3 4" key="1">
    <citation type="journal article" date="2016" name="Nat. Commun.">
        <title>Thousands of microbial genomes shed light on interconnected biogeochemical processes in an aquifer system.</title>
        <authorList>
            <person name="Anantharaman K."/>
            <person name="Brown C.T."/>
            <person name="Hug L.A."/>
            <person name="Sharon I."/>
            <person name="Castelle C.J."/>
            <person name="Probst A.J."/>
            <person name="Thomas B.C."/>
            <person name="Singh A."/>
            <person name="Wilkins M.J."/>
            <person name="Karaoz U."/>
            <person name="Brodie E.L."/>
            <person name="Williams K.H."/>
            <person name="Hubbard S.S."/>
            <person name="Banfield J.F."/>
        </authorList>
    </citation>
    <scope>NUCLEOTIDE SEQUENCE [LARGE SCALE GENOMIC DNA]</scope>
</reference>
<organism evidence="3 4">
    <name type="scientific">Candidatus Roizmanbacteria bacterium RIFCSPHIGHO2_02_FULL_37_24</name>
    <dbReference type="NCBI Taxonomy" id="1802037"/>
    <lineage>
        <taxon>Bacteria</taxon>
        <taxon>Candidatus Roizmaniibacteriota</taxon>
    </lineage>
</organism>
<protein>
    <recommendedName>
        <fullName evidence="2">VanZ-like domain-containing protein</fullName>
    </recommendedName>
</protein>
<proteinExistence type="predicted"/>
<feature type="transmembrane region" description="Helical" evidence="1">
    <location>
        <begin position="42"/>
        <end position="60"/>
    </location>
</feature>